<name>A0A1F7I9I0_9BACT</name>
<protein>
    <submittedName>
        <fullName evidence="1">Uncharacterized protein</fullName>
    </submittedName>
</protein>
<dbReference type="EMBL" id="MGAG01000032">
    <property type="protein sequence ID" value="OGK39962.1"/>
    <property type="molecule type" value="Genomic_DNA"/>
</dbReference>
<evidence type="ECO:0000313" key="1">
    <source>
        <dbReference type="EMBL" id="OGK39962.1"/>
    </source>
</evidence>
<dbReference type="STRING" id="1802056.A2954_01700"/>
<comment type="caution">
    <text evidence="1">The sequence shown here is derived from an EMBL/GenBank/DDBJ whole genome shotgun (WGS) entry which is preliminary data.</text>
</comment>
<evidence type="ECO:0000313" key="2">
    <source>
        <dbReference type="Proteomes" id="UP000177698"/>
    </source>
</evidence>
<gene>
    <name evidence="1" type="ORF">A2954_01700</name>
</gene>
<organism evidence="1 2">
    <name type="scientific">Candidatus Roizmanbacteria bacterium RIFCSPLOWO2_01_FULL_37_12</name>
    <dbReference type="NCBI Taxonomy" id="1802056"/>
    <lineage>
        <taxon>Bacteria</taxon>
        <taxon>Candidatus Roizmaniibacteriota</taxon>
    </lineage>
</organism>
<dbReference type="Proteomes" id="UP000177698">
    <property type="component" value="Unassembled WGS sequence"/>
</dbReference>
<accession>A0A1F7I9I0</accession>
<dbReference type="AlphaFoldDB" id="A0A1F7I9I0"/>
<proteinExistence type="predicted"/>
<reference evidence="1 2" key="1">
    <citation type="journal article" date="2016" name="Nat. Commun.">
        <title>Thousands of microbial genomes shed light on interconnected biogeochemical processes in an aquifer system.</title>
        <authorList>
            <person name="Anantharaman K."/>
            <person name="Brown C.T."/>
            <person name="Hug L.A."/>
            <person name="Sharon I."/>
            <person name="Castelle C.J."/>
            <person name="Probst A.J."/>
            <person name="Thomas B.C."/>
            <person name="Singh A."/>
            <person name="Wilkins M.J."/>
            <person name="Karaoz U."/>
            <person name="Brodie E.L."/>
            <person name="Williams K.H."/>
            <person name="Hubbard S.S."/>
            <person name="Banfield J.F."/>
        </authorList>
    </citation>
    <scope>NUCLEOTIDE SEQUENCE [LARGE SCALE GENOMIC DNA]</scope>
</reference>
<sequence>MQKKLILLDRLQPNLVKITAFFGHDWQKDNPDRTELAKRFIELDAFNQEKDTLWLKAAIRAKIYGKNTK</sequence>